<feature type="active site" description="Proton donor" evidence="8">
    <location>
        <position position="387"/>
    </location>
</feature>
<evidence type="ECO:0000256" key="6">
    <source>
        <dbReference type="ARBA" id="ARBA00023295"/>
    </source>
</evidence>
<keyword evidence="12" id="KW-1185">Reference proteome</keyword>
<dbReference type="PROSITE" id="PS50206">
    <property type="entry name" value="RHODANESE_3"/>
    <property type="match status" value="1"/>
</dbReference>
<comment type="catalytic activity">
    <reaction evidence="1 7">
        <text>Hydrolysis of terminal non-reducing N-acetyl-D-hexosamine residues in N-acetyl-beta-D-hexosaminides.</text>
        <dbReference type="EC" id="3.2.1.52"/>
    </reaction>
</comment>
<dbReference type="GO" id="GO:0030203">
    <property type="term" value="P:glycosaminoglycan metabolic process"/>
    <property type="evidence" value="ECO:0007669"/>
    <property type="project" value="TreeGrafter"/>
</dbReference>
<evidence type="ECO:0000313" key="11">
    <source>
        <dbReference type="EMBL" id="CAH1116327.1"/>
    </source>
</evidence>
<protein>
    <recommendedName>
        <fullName evidence="7">Beta-hexosaminidase</fullName>
        <ecNumber evidence="7">3.2.1.52</ecNumber>
    </recommendedName>
</protein>
<dbReference type="InterPro" id="IPR029019">
    <property type="entry name" value="HEX_eukaryotic_N"/>
</dbReference>
<dbReference type="OrthoDB" id="10052888at2759"/>
<keyword evidence="3" id="KW-0732">Signal</keyword>
<dbReference type="GO" id="GO:0005886">
    <property type="term" value="C:plasma membrane"/>
    <property type="evidence" value="ECO:0007669"/>
    <property type="project" value="TreeGrafter"/>
</dbReference>
<dbReference type="SUPFAM" id="SSF51445">
    <property type="entry name" value="(Trans)glycosidases"/>
    <property type="match status" value="1"/>
</dbReference>
<evidence type="ECO:0000256" key="7">
    <source>
        <dbReference type="PIRNR" id="PIRNR001093"/>
    </source>
</evidence>
<gene>
    <name evidence="11" type="ORF">PHAECO_LOCUS921</name>
</gene>
<name>A0A9P0DFT5_PHACE</name>
<keyword evidence="9" id="KW-1133">Transmembrane helix</keyword>
<dbReference type="PANTHER" id="PTHR22600:SF26">
    <property type="entry name" value="BETA-N-ACETYLHEXOSAMINIDASE"/>
    <property type="match status" value="1"/>
</dbReference>
<evidence type="ECO:0000256" key="3">
    <source>
        <dbReference type="ARBA" id="ARBA00022729"/>
    </source>
</evidence>
<evidence type="ECO:0000256" key="9">
    <source>
        <dbReference type="SAM" id="Phobius"/>
    </source>
</evidence>
<dbReference type="Pfam" id="PF14845">
    <property type="entry name" value="Glycohydro_20b2"/>
    <property type="match status" value="1"/>
</dbReference>
<proteinExistence type="inferred from homology"/>
<reference evidence="11" key="1">
    <citation type="submission" date="2022-01" db="EMBL/GenBank/DDBJ databases">
        <authorList>
            <person name="King R."/>
        </authorList>
    </citation>
    <scope>NUCLEOTIDE SEQUENCE</scope>
</reference>
<dbReference type="GO" id="GO:0005975">
    <property type="term" value="P:carbohydrate metabolic process"/>
    <property type="evidence" value="ECO:0007669"/>
    <property type="project" value="InterPro"/>
</dbReference>
<feature type="transmembrane region" description="Helical" evidence="9">
    <location>
        <begin position="12"/>
        <end position="34"/>
    </location>
</feature>
<evidence type="ECO:0000259" key="10">
    <source>
        <dbReference type="PROSITE" id="PS50206"/>
    </source>
</evidence>
<dbReference type="InterPro" id="IPR017853">
    <property type="entry name" value="GH"/>
</dbReference>
<reference evidence="11" key="2">
    <citation type="submission" date="2022-10" db="EMBL/GenBank/DDBJ databases">
        <authorList>
            <consortium name="ENA_rothamsted_submissions"/>
            <consortium name="culmorum"/>
            <person name="King R."/>
        </authorList>
    </citation>
    <scope>NUCLEOTIDE SEQUENCE</scope>
</reference>
<keyword evidence="9" id="KW-0472">Membrane</keyword>
<dbReference type="InterPro" id="IPR029018">
    <property type="entry name" value="Hex-like_dom2"/>
</dbReference>
<dbReference type="InterPro" id="IPR015883">
    <property type="entry name" value="Glyco_hydro_20_cat"/>
</dbReference>
<evidence type="ECO:0000256" key="8">
    <source>
        <dbReference type="PIRSR" id="PIRSR001093-1"/>
    </source>
</evidence>
<dbReference type="Gene3D" id="3.30.379.10">
    <property type="entry name" value="Chitobiase/beta-hexosaminidase domain 2-like"/>
    <property type="match status" value="1"/>
</dbReference>
<evidence type="ECO:0000256" key="1">
    <source>
        <dbReference type="ARBA" id="ARBA00001231"/>
    </source>
</evidence>
<dbReference type="PIRSF" id="PIRSF001093">
    <property type="entry name" value="B-hxosamndse_ab_euk"/>
    <property type="match status" value="1"/>
</dbReference>
<dbReference type="Gene3D" id="3.20.20.80">
    <property type="entry name" value="Glycosidases"/>
    <property type="match status" value="1"/>
</dbReference>
<dbReference type="InterPro" id="IPR001763">
    <property type="entry name" value="Rhodanese-like_dom"/>
</dbReference>
<feature type="domain" description="Rhodanese" evidence="10">
    <location>
        <begin position="478"/>
        <end position="511"/>
    </location>
</feature>
<dbReference type="GO" id="GO:0016231">
    <property type="term" value="F:beta-N-acetylglucosaminidase activity"/>
    <property type="evidence" value="ECO:0007669"/>
    <property type="project" value="TreeGrafter"/>
</dbReference>
<keyword evidence="4 7" id="KW-0378">Hydrolase</keyword>
<keyword evidence="9" id="KW-0812">Transmembrane</keyword>
<sequence>MRNWRGKSYRIYSSIIVVVAVIVVVTSLCVVLLVEKTSTENKSGLNSAWRWECEKNSCQKKRVTPETEESALSVSACRLFCSDSAALWPKPTGDVTIGNQLAKININSIDVVTNSDTPAANLIRSAAKIFKEDVQALVEGTVKPGGKSVIINVDIKNGNVSRLTLDTDESYILGISETSDGRISVLITASNFFGARHGLQTLSQLIIFDDLRSELQIPRNVAITDAPAYPYRGILLDTSRNYINVETIKRTIKAMGASKLNTFHWHITDSHSFPYDSKSQPNLTKLGAYSPSKVYRNSDIKEIIDYATVRGVRVMPEFDVPAHVGEGWQDTDFLTCFNWQPWQTYCVEPPCGQFDPTKDKLYDAIEDIYGDMFEQFQPDIFHMGGDEVSFNCWNNTENIKEWMKAKGWGLQEKDFIKLWNHFQTNALERLLKRAGRKIPIVMWTSHLTHEEYVIDSLPKDQYFIQVWTLGNDTQIANLLENGYKLILSNYDALYLDCGFAAWVSEGNNWCSPYIGWQKVYENKPIKIAGSKKDQILGGEATLWTEQADSTSIDSRLWPRAAAMAEVFWSEPATGWESAEQRFMVHRERLVNIGIDADAIEPEWCRQNEEQCRIGASFNRLT</sequence>
<dbReference type="EC" id="3.2.1.52" evidence="7"/>
<dbReference type="Pfam" id="PF00728">
    <property type="entry name" value="Glyco_hydro_20"/>
    <property type="match status" value="1"/>
</dbReference>
<evidence type="ECO:0000313" key="12">
    <source>
        <dbReference type="Proteomes" id="UP001153737"/>
    </source>
</evidence>
<dbReference type="Proteomes" id="UP001153737">
    <property type="component" value="Chromosome 1"/>
</dbReference>
<dbReference type="AlphaFoldDB" id="A0A9P0DFT5"/>
<evidence type="ECO:0000256" key="2">
    <source>
        <dbReference type="ARBA" id="ARBA00006285"/>
    </source>
</evidence>
<dbReference type="SUPFAM" id="SSF55545">
    <property type="entry name" value="beta-N-acetylhexosaminidase-like domain"/>
    <property type="match status" value="1"/>
</dbReference>
<dbReference type="PRINTS" id="PR00738">
    <property type="entry name" value="GLHYDRLASE20"/>
</dbReference>
<dbReference type="FunFam" id="3.20.20.80:FF:000063">
    <property type="entry name" value="Beta-hexosaminidase"/>
    <property type="match status" value="1"/>
</dbReference>
<dbReference type="PANTHER" id="PTHR22600">
    <property type="entry name" value="BETA-HEXOSAMINIDASE"/>
    <property type="match status" value="1"/>
</dbReference>
<keyword evidence="6 7" id="KW-0326">Glycosidase</keyword>
<comment type="similarity">
    <text evidence="2 7">Belongs to the glycosyl hydrolase 20 family.</text>
</comment>
<evidence type="ECO:0000256" key="5">
    <source>
        <dbReference type="ARBA" id="ARBA00023180"/>
    </source>
</evidence>
<dbReference type="InterPro" id="IPR025705">
    <property type="entry name" value="Beta_hexosaminidase_sua/sub"/>
</dbReference>
<evidence type="ECO:0000256" key="4">
    <source>
        <dbReference type="ARBA" id="ARBA00022801"/>
    </source>
</evidence>
<accession>A0A9P0DFT5</accession>
<dbReference type="EMBL" id="OU896707">
    <property type="protein sequence ID" value="CAH1116327.1"/>
    <property type="molecule type" value="Genomic_DNA"/>
</dbReference>
<keyword evidence="5" id="KW-0325">Glycoprotein</keyword>
<organism evidence="11 12">
    <name type="scientific">Phaedon cochleariae</name>
    <name type="common">Mustard beetle</name>
    <dbReference type="NCBI Taxonomy" id="80249"/>
    <lineage>
        <taxon>Eukaryota</taxon>
        <taxon>Metazoa</taxon>
        <taxon>Ecdysozoa</taxon>
        <taxon>Arthropoda</taxon>
        <taxon>Hexapoda</taxon>
        <taxon>Insecta</taxon>
        <taxon>Pterygota</taxon>
        <taxon>Neoptera</taxon>
        <taxon>Endopterygota</taxon>
        <taxon>Coleoptera</taxon>
        <taxon>Polyphaga</taxon>
        <taxon>Cucujiformia</taxon>
        <taxon>Chrysomeloidea</taxon>
        <taxon>Chrysomelidae</taxon>
        <taxon>Chrysomelinae</taxon>
        <taxon>Chrysomelini</taxon>
        <taxon>Phaedon</taxon>
    </lineage>
</organism>
<dbReference type="CDD" id="cd06562">
    <property type="entry name" value="GH20_HexA_HexB-like"/>
    <property type="match status" value="1"/>
</dbReference>